<dbReference type="Proteomes" id="UP000820818">
    <property type="component" value="Linkage Group LG8"/>
</dbReference>
<name>A0AAD5L3F9_9CRUS</name>
<sequence>MRQKQVRSRVSRYADTIYGMIPFHTRNYLCVTVELFVQSRTREHNKHLLRCHSDTLFYDCL</sequence>
<gene>
    <name evidence="1" type="ORF">GHT06_019813</name>
</gene>
<evidence type="ECO:0000313" key="1">
    <source>
        <dbReference type="EMBL" id="KAI9554540.1"/>
    </source>
</evidence>
<protein>
    <submittedName>
        <fullName evidence="1">Uncharacterized protein</fullName>
    </submittedName>
</protein>
<reference evidence="1 2" key="1">
    <citation type="submission" date="2022-05" db="EMBL/GenBank/DDBJ databases">
        <title>A multi-omics perspective on studying reproductive biology in Daphnia sinensis.</title>
        <authorList>
            <person name="Jia J."/>
        </authorList>
    </citation>
    <scope>NUCLEOTIDE SEQUENCE [LARGE SCALE GENOMIC DNA]</scope>
    <source>
        <strain evidence="1 2">WSL</strain>
    </source>
</reference>
<dbReference type="AlphaFoldDB" id="A0AAD5L3F9"/>
<evidence type="ECO:0000313" key="2">
    <source>
        <dbReference type="Proteomes" id="UP000820818"/>
    </source>
</evidence>
<accession>A0AAD5L3F9</accession>
<comment type="caution">
    <text evidence="1">The sequence shown here is derived from an EMBL/GenBank/DDBJ whole genome shotgun (WGS) entry which is preliminary data.</text>
</comment>
<organism evidence="1 2">
    <name type="scientific">Daphnia sinensis</name>
    <dbReference type="NCBI Taxonomy" id="1820382"/>
    <lineage>
        <taxon>Eukaryota</taxon>
        <taxon>Metazoa</taxon>
        <taxon>Ecdysozoa</taxon>
        <taxon>Arthropoda</taxon>
        <taxon>Crustacea</taxon>
        <taxon>Branchiopoda</taxon>
        <taxon>Diplostraca</taxon>
        <taxon>Cladocera</taxon>
        <taxon>Anomopoda</taxon>
        <taxon>Daphniidae</taxon>
        <taxon>Daphnia</taxon>
        <taxon>Daphnia similis group</taxon>
    </lineage>
</organism>
<proteinExistence type="predicted"/>
<keyword evidence="2" id="KW-1185">Reference proteome</keyword>
<dbReference type="EMBL" id="WJBH02000008">
    <property type="protein sequence ID" value="KAI9554540.1"/>
    <property type="molecule type" value="Genomic_DNA"/>
</dbReference>